<evidence type="ECO:0000256" key="7">
    <source>
        <dbReference type="ARBA" id="ARBA00022989"/>
    </source>
</evidence>
<feature type="active site" description="Nucleophile" evidence="10">
    <location>
        <position position="495"/>
    </location>
</feature>
<keyword evidence="15" id="KW-1185">Reference proteome</keyword>
<evidence type="ECO:0000313" key="14">
    <source>
        <dbReference type="EnsemblMetazoa" id="ADIR000798-PA"/>
    </source>
</evidence>
<dbReference type="GO" id="GO:0008173">
    <property type="term" value="F:RNA methyltransferase activity"/>
    <property type="evidence" value="ECO:0007669"/>
    <property type="project" value="InterPro"/>
</dbReference>
<feature type="region of interest" description="Disordered" evidence="11">
    <location>
        <begin position="597"/>
        <end position="663"/>
    </location>
</feature>
<feature type="compositionally biased region" description="Low complexity" evidence="11">
    <location>
        <begin position="598"/>
        <end position="620"/>
    </location>
</feature>
<dbReference type="VEuPathDB" id="VectorBase:ADIR000798"/>
<feature type="transmembrane region" description="Helical" evidence="12">
    <location>
        <begin position="196"/>
        <end position="219"/>
    </location>
</feature>
<dbReference type="Gene3D" id="3.30.70.1170">
    <property type="entry name" value="Sun protein, domain 3"/>
    <property type="match status" value="1"/>
</dbReference>
<dbReference type="Proteomes" id="UP000075884">
    <property type="component" value="Unassembled WGS sequence"/>
</dbReference>
<organism evidence="14 15">
    <name type="scientific">Anopheles dirus</name>
    <dbReference type="NCBI Taxonomy" id="7168"/>
    <lineage>
        <taxon>Eukaryota</taxon>
        <taxon>Metazoa</taxon>
        <taxon>Ecdysozoa</taxon>
        <taxon>Arthropoda</taxon>
        <taxon>Hexapoda</taxon>
        <taxon>Insecta</taxon>
        <taxon>Pterygota</taxon>
        <taxon>Neoptera</taxon>
        <taxon>Endopterygota</taxon>
        <taxon>Diptera</taxon>
        <taxon>Nematocera</taxon>
        <taxon>Culicoidea</taxon>
        <taxon>Culicidae</taxon>
        <taxon>Anophelinae</taxon>
        <taxon>Anopheles</taxon>
    </lineage>
</organism>
<evidence type="ECO:0000256" key="5">
    <source>
        <dbReference type="ARBA" id="ARBA00022824"/>
    </source>
</evidence>
<evidence type="ECO:0000256" key="8">
    <source>
        <dbReference type="ARBA" id="ARBA00023136"/>
    </source>
</evidence>
<dbReference type="GO" id="GO:0031410">
    <property type="term" value="C:cytoplasmic vesicle"/>
    <property type="evidence" value="ECO:0007669"/>
    <property type="project" value="UniProtKB-KW"/>
</dbReference>
<reference evidence="14" key="2">
    <citation type="submission" date="2020-05" db="UniProtKB">
        <authorList>
            <consortium name="EnsemblMetazoa"/>
        </authorList>
    </citation>
    <scope>IDENTIFICATION</scope>
    <source>
        <strain evidence="14">WRAIR2</strain>
    </source>
</reference>
<evidence type="ECO:0000259" key="13">
    <source>
        <dbReference type="PROSITE" id="PS51686"/>
    </source>
</evidence>
<sequence>MGAPVPAAGQRQVAKKVPVPTNYRNAVKYVRLAVEQRLNVDAQIEQDKHFRCGRTLVGRVLSNLPKIDALYGQLELATKEPRLDVCMARVLIAELMFGSGRLVGNSRPVECVRQYAEQLQSALATVEANAPAAGQIKGTAGRLFVLRMGQRKKGGKRDATAAIAATTAPEAAATERAVSAPSSDDPYTIPLHSRQAAFAILWLLVYSFAMFTLPFGAFYGTRHLLAERFAIEGFHNTCGSVLAAVLTVNVIIMLYAFRGFREVEEEDRERPRFVRLNTSVLNLEGSRRLLQEEQWILVEEQFADYRAFLERVKTLGEAEYLEDFHFADLLVFPHSAKSFWARATHLHGQFVLQNKACLLPTYLLKPTKKSVVLDMCAAPGLKTTHLACLMKNKGRIYAVERCAHRYTTLCQYASEHGVIKTMHRDCLDLTDEQVPGVEFILLDPSCSGSGMLKRQQVPEPMDEPRVYKLAGLQYKLLSHAMNAFPHARRIVYSTCSLYQQENEGVVHGVLRHNGHFRLLDARKEFGKEWLNVGDGDAYPGIGERCLYARTEDDLTIGMFVAVFERCPEGYENEVYRAHEKQKESYERVALRYGITGKEGQQQEQQQQVEDAGAGQEATGKGSKKKAGGKRAAAEPEQQVESASGEADVVQKKRKKKSKQVQEA</sequence>
<feature type="binding site" evidence="10">
    <location>
        <position position="425"/>
    </location>
    <ligand>
        <name>S-adenosyl-L-methionine</name>
        <dbReference type="ChEBI" id="CHEBI:59789"/>
    </ligand>
</feature>
<keyword evidence="7 12" id="KW-1133">Transmembrane helix</keyword>
<evidence type="ECO:0000256" key="11">
    <source>
        <dbReference type="SAM" id="MobiDB-lite"/>
    </source>
</evidence>
<evidence type="ECO:0000313" key="15">
    <source>
        <dbReference type="Proteomes" id="UP000075884"/>
    </source>
</evidence>
<feature type="binding site" evidence="10">
    <location>
        <position position="400"/>
    </location>
    <ligand>
        <name>S-adenosyl-L-methionine</name>
        <dbReference type="ChEBI" id="CHEBI:59789"/>
    </ligand>
</feature>
<dbReference type="InterPro" id="IPR023267">
    <property type="entry name" value="RCMT"/>
</dbReference>
<reference evidence="15" key="1">
    <citation type="submission" date="2013-03" db="EMBL/GenBank/DDBJ databases">
        <title>The Genome Sequence of Anopheles dirus WRAIR2.</title>
        <authorList>
            <consortium name="The Broad Institute Genomics Platform"/>
            <person name="Neafsey D.E."/>
            <person name="Walton C."/>
            <person name="Walker B."/>
            <person name="Young S.K."/>
            <person name="Zeng Q."/>
            <person name="Gargeya S."/>
            <person name="Fitzgerald M."/>
            <person name="Haas B."/>
            <person name="Abouelleil A."/>
            <person name="Allen A.W."/>
            <person name="Alvarado L."/>
            <person name="Arachchi H.M."/>
            <person name="Berlin A.M."/>
            <person name="Chapman S.B."/>
            <person name="Gainer-Dewar J."/>
            <person name="Goldberg J."/>
            <person name="Griggs A."/>
            <person name="Gujja S."/>
            <person name="Hansen M."/>
            <person name="Howarth C."/>
            <person name="Imamovic A."/>
            <person name="Ireland A."/>
            <person name="Larimer J."/>
            <person name="McCowan C."/>
            <person name="Murphy C."/>
            <person name="Pearson M."/>
            <person name="Poon T.W."/>
            <person name="Priest M."/>
            <person name="Roberts A."/>
            <person name="Saif S."/>
            <person name="Shea T."/>
            <person name="Sisk P."/>
            <person name="Sykes S."/>
            <person name="Wortman J."/>
            <person name="Nusbaum C."/>
            <person name="Birren B."/>
        </authorList>
    </citation>
    <scope>NUCLEOTIDE SEQUENCE [LARGE SCALE GENOMIC DNA]</scope>
    <source>
        <strain evidence="15">WRAIR2</strain>
    </source>
</reference>
<evidence type="ECO:0000256" key="2">
    <source>
        <dbReference type="ARBA" id="ARBA00022679"/>
    </source>
</evidence>
<evidence type="ECO:0000256" key="3">
    <source>
        <dbReference type="ARBA" id="ARBA00022691"/>
    </source>
</evidence>
<dbReference type="GO" id="GO:0070072">
    <property type="term" value="P:vacuolar proton-transporting V-type ATPase complex assembly"/>
    <property type="evidence" value="ECO:0007669"/>
    <property type="project" value="InterPro"/>
</dbReference>
<dbReference type="Pfam" id="PF09446">
    <property type="entry name" value="VMA21"/>
    <property type="match status" value="1"/>
</dbReference>
<feature type="transmembrane region" description="Helical" evidence="12">
    <location>
        <begin position="239"/>
        <end position="260"/>
    </location>
</feature>
<evidence type="ECO:0000256" key="4">
    <source>
        <dbReference type="ARBA" id="ARBA00022692"/>
    </source>
</evidence>
<proteinExistence type="inferred from homology"/>
<dbReference type="InterPro" id="IPR049560">
    <property type="entry name" value="MeTrfase_RsmB-F_NOP2_cat"/>
</dbReference>
<protein>
    <recommendedName>
        <fullName evidence="13">SAM-dependent MTase RsmB/NOP-type domain-containing protein</fullName>
    </recommendedName>
</protein>
<evidence type="ECO:0000256" key="6">
    <source>
        <dbReference type="ARBA" id="ARBA00022884"/>
    </source>
</evidence>
<dbReference type="InterPro" id="IPR001678">
    <property type="entry name" value="MeTrfase_RsmB-F_NOP2_dom"/>
</dbReference>
<dbReference type="PANTHER" id="PTHR22807">
    <property type="entry name" value="NOP2 YEAST -RELATED NOL1/NOP2/FMU SUN DOMAIN-CONTAINING"/>
    <property type="match status" value="1"/>
</dbReference>
<feature type="domain" description="SAM-dependent MTase RsmB/NOP-type" evidence="13">
    <location>
        <begin position="262"/>
        <end position="566"/>
    </location>
</feature>
<feature type="binding site" evidence="10">
    <location>
        <position position="443"/>
    </location>
    <ligand>
        <name>S-adenosyl-L-methionine</name>
        <dbReference type="ChEBI" id="CHEBI:59789"/>
    </ligand>
</feature>
<keyword evidence="2 10" id="KW-0808">Transferase</keyword>
<name>A0A182MZJ3_9DIPT</name>
<keyword evidence="8 12" id="KW-0472">Membrane</keyword>
<dbReference type="PROSITE" id="PS51686">
    <property type="entry name" value="SAM_MT_RSMB_NOP"/>
    <property type="match status" value="1"/>
</dbReference>
<evidence type="ECO:0000256" key="12">
    <source>
        <dbReference type="SAM" id="Phobius"/>
    </source>
</evidence>
<dbReference type="STRING" id="7168.A0A182MZJ3"/>
<keyword evidence="9" id="KW-0968">Cytoplasmic vesicle</keyword>
<dbReference type="GO" id="GO:0003723">
    <property type="term" value="F:RNA binding"/>
    <property type="evidence" value="ECO:0007669"/>
    <property type="project" value="UniProtKB-UniRule"/>
</dbReference>
<dbReference type="SUPFAM" id="SSF53335">
    <property type="entry name" value="S-adenosyl-L-methionine-dependent methyltransferases"/>
    <property type="match status" value="1"/>
</dbReference>
<evidence type="ECO:0000256" key="9">
    <source>
        <dbReference type="ARBA" id="ARBA00023329"/>
    </source>
</evidence>
<keyword evidence="3 10" id="KW-0949">S-adenosyl-L-methionine</keyword>
<keyword evidence="6 10" id="KW-0694">RNA-binding</keyword>
<evidence type="ECO:0000256" key="1">
    <source>
        <dbReference type="ARBA" id="ARBA00022603"/>
    </source>
</evidence>
<dbReference type="GO" id="GO:0070475">
    <property type="term" value="P:rRNA base methylation"/>
    <property type="evidence" value="ECO:0007669"/>
    <property type="project" value="TreeGrafter"/>
</dbReference>
<dbReference type="Gene3D" id="3.40.50.150">
    <property type="entry name" value="Vaccinia Virus protein VP39"/>
    <property type="match status" value="1"/>
</dbReference>
<dbReference type="AlphaFoldDB" id="A0A182MZJ3"/>
<evidence type="ECO:0000256" key="10">
    <source>
        <dbReference type="PROSITE-ProRule" id="PRU01023"/>
    </source>
</evidence>
<feature type="compositionally biased region" description="Basic residues" evidence="11">
    <location>
        <begin position="651"/>
        <end position="663"/>
    </location>
</feature>
<dbReference type="EnsemblMetazoa" id="ADIR000798-RA">
    <property type="protein sequence ID" value="ADIR000798-PA"/>
    <property type="gene ID" value="ADIR000798"/>
</dbReference>
<dbReference type="InterPro" id="IPR049561">
    <property type="entry name" value="NSUN5_7_fdxn-like"/>
</dbReference>
<dbReference type="PRINTS" id="PR02008">
    <property type="entry name" value="RCMTFAMILY"/>
</dbReference>
<accession>A0A182MZJ3</accession>
<keyword evidence="1 10" id="KW-0489">Methyltransferase</keyword>
<dbReference type="InterPro" id="IPR019013">
    <property type="entry name" value="Vma21"/>
</dbReference>
<dbReference type="GO" id="GO:0005730">
    <property type="term" value="C:nucleolus"/>
    <property type="evidence" value="ECO:0007669"/>
    <property type="project" value="TreeGrafter"/>
</dbReference>
<dbReference type="InterPro" id="IPR029063">
    <property type="entry name" value="SAM-dependent_MTases_sf"/>
</dbReference>
<comment type="caution">
    <text evidence="10">Lacks conserved residue(s) required for the propagation of feature annotation.</text>
</comment>
<dbReference type="Pfam" id="PF21148">
    <property type="entry name" value="NSUN5_fdxn-like"/>
    <property type="match status" value="1"/>
</dbReference>
<dbReference type="PANTHER" id="PTHR22807:SF4">
    <property type="entry name" value="28S RRNA (CYTOSINE-C(5))-METHYLTRANSFERASE"/>
    <property type="match status" value="1"/>
</dbReference>
<dbReference type="Pfam" id="PF01189">
    <property type="entry name" value="Methyltr_RsmB-F"/>
    <property type="match status" value="1"/>
</dbReference>
<keyword evidence="5" id="KW-0256">Endoplasmic reticulum</keyword>
<comment type="similarity">
    <text evidence="10">Belongs to the class I-like SAM-binding methyltransferase superfamily. RsmB/NOP family.</text>
</comment>
<keyword evidence="4 12" id="KW-0812">Transmembrane</keyword>